<gene>
    <name evidence="2" type="ORF">SPHA_21879</name>
</gene>
<dbReference type="Proteomes" id="UP000597762">
    <property type="component" value="Unassembled WGS sequence"/>
</dbReference>
<keyword evidence="1" id="KW-0812">Transmembrane</keyword>
<proteinExistence type="predicted"/>
<evidence type="ECO:0000313" key="2">
    <source>
        <dbReference type="EMBL" id="CAE1239603.1"/>
    </source>
</evidence>
<protein>
    <submittedName>
        <fullName evidence="2">Uncharacterized protein</fullName>
    </submittedName>
</protein>
<keyword evidence="1" id="KW-0472">Membrane</keyword>
<name>A0A812BK61_ACAPH</name>
<evidence type="ECO:0000313" key="3">
    <source>
        <dbReference type="Proteomes" id="UP000597762"/>
    </source>
</evidence>
<keyword evidence="1" id="KW-1133">Transmembrane helix</keyword>
<feature type="transmembrane region" description="Helical" evidence="1">
    <location>
        <begin position="130"/>
        <end position="154"/>
    </location>
</feature>
<organism evidence="2 3">
    <name type="scientific">Acanthosepion pharaonis</name>
    <name type="common">Pharaoh cuttlefish</name>
    <name type="synonym">Sepia pharaonis</name>
    <dbReference type="NCBI Taxonomy" id="158019"/>
    <lineage>
        <taxon>Eukaryota</taxon>
        <taxon>Metazoa</taxon>
        <taxon>Spiralia</taxon>
        <taxon>Lophotrochozoa</taxon>
        <taxon>Mollusca</taxon>
        <taxon>Cephalopoda</taxon>
        <taxon>Coleoidea</taxon>
        <taxon>Decapodiformes</taxon>
        <taxon>Sepiida</taxon>
        <taxon>Sepiina</taxon>
        <taxon>Sepiidae</taxon>
        <taxon>Acanthosepion</taxon>
    </lineage>
</organism>
<keyword evidence="3" id="KW-1185">Reference proteome</keyword>
<accession>A0A812BK61</accession>
<sequence length="179" mass="19891">MRIHKYEVAGEEATGQPLPHHSPPRSILCGNHLHNSCALPYPSSHGNQHTSTIFPSFPTYTQTDLSFCIHHPPLTPTDHYHFICIHPTSPPTIYPHTIFSSYSTTCLMIFSPKLFSLLLSVYSVKLSLSLVLFLSLSPCVCAYVLVYVCVYYFLPKLSNSLSLPLSLPLSLSLSLSLSL</sequence>
<evidence type="ECO:0000256" key="1">
    <source>
        <dbReference type="SAM" id="Phobius"/>
    </source>
</evidence>
<reference evidence="2" key="1">
    <citation type="submission" date="2021-01" db="EMBL/GenBank/DDBJ databases">
        <authorList>
            <person name="Li R."/>
            <person name="Bekaert M."/>
        </authorList>
    </citation>
    <scope>NUCLEOTIDE SEQUENCE</scope>
    <source>
        <strain evidence="2">Farmed</strain>
    </source>
</reference>
<comment type="caution">
    <text evidence="2">The sequence shown here is derived from an EMBL/GenBank/DDBJ whole genome shotgun (WGS) entry which is preliminary data.</text>
</comment>
<dbReference type="EMBL" id="CAHIKZ030000805">
    <property type="protein sequence ID" value="CAE1239603.1"/>
    <property type="molecule type" value="Genomic_DNA"/>
</dbReference>
<dbReference type="AlphaFoldDB" id="A0A812BK61"/>